<gene>
    <name evidence="3" type="ORF">S40285_06487</name>
</gene>
<proteinExistence type="predicted"/>
<keyword evidence="1" id="KW-0175">Coiled coil</keyword>
<evidence type="ECO:0000313" key="3">
    <source>
        <dbReference type="EMBL" id="KFA62274.1"/>
    </source>
</evidence>
<keyword evidence="4" id="KW-1185">Reference proteome</keyword>
<reference evidence="3 4" key="1">
    <citation type="journal article" date="2014" name="BMC Genomics">
        <title>Comparative genome sequencing reveals chemotype-specific gene clusters in the toxigenic black mold Stachybotrys.</title>
        <authorList>
            <person name="Semeiks J."/>
            <person name="Borek D."/>
            <person name="Otwinowski Z."/>
            <person name="Grishin N.V."/>
        </authorList>
    </citation>
    <scope>NUCLEOTIDE SEQUENCE [LARGE SCALE GENOMIC DNA]</scope>
    <source>
        <strain evidence="3 4">IBT 40285</strain>
    </source>
</reference>
<dbReference type="HOGENOM" id="CLU_116414_1_0_1"/>
<evidence type="ECO:0000313" key="4">
    <source>
        <dbReference type="Proteomes" id="UP000028524"/>
    </source>
</evidence>
<evidence type="ECO:0000256" key="2">
    <source>
        <dbReference type="SAM" id="MobiDB-lite"/>
    </source>
</evidence>
<dbReference type="OMA" id="HSLFHRN"/>
<dbReference type="EMBL" id="KL660807">
    <property type="protein sequence ID" value="KFA62274.1"/>
    <property type="molecule type" value="Genomic_DNA"/>
</dbReference>
<dbReference type="InParanoid" id="A0A084QE89"/>
<accession>A0A084QE89</accession>
<protein>
    <submittedName>
        <fullName evidence="3">Uncharacterized protein</fullName>
    </submittedName>
</protein>
<feature type="compositionally biased region" description="Low complexity" evidence="2">
    <location>
        <begin position="61"/>
        <end position="78"/>
    </location>
</feature>
<feature type="region of interest" description="Disordered" evidence="2">
    <location>
        <begin position="1"/>
        <end position="136"/>
    </location>
</feature>
<name>A0A084QE89_STAC4</name>
<feature type="compositionally biased region" description="Low complexity" evidence="2">
    <location>
        <begin position="94"/>
        <end position="103"/>
    </location>
</feature>
<feature type="coiled-coil region" evidence="1">
    <location>
        <begin position="139"/>
        <end position="170"/>
    </location>
</feature>
<feature type="compositionally biased region" description="Basic and acidic residues" evidence="2">
    <location>
        <begin position="1"/>
        <end position="36"/>
    </location>
</feature>
<feature type="compositionally biased region" description="Basic and acidic residues" evidence="2">
    <location>
        <begin position="120"/>
        <end position="136"/>
    </location>
</feature>
<dbReference type="Proteomes" id="UP000028524">
    <property type="component" value="Unassembled WGS sequence"/>
</dbReference>
<evidence type="ECO:0000256" key="1">
    <source>
        <dbReference type="SAM" id="Coils"/>
    </source>
</evidence>
<dbReference type="AlphaFoldDB" id="A0A084QE89"/>
<dbReference type="OrthoDB" id="3211582at2759"/>
<organism evidence="3 4">
    <name type="scientific">Stachybotrys chlorohalonatus (strain IBT 40285)</name>
    <dbReference type="NCBI Taxonomy" id="1283841"/>
    <lineage>
        <taxon>Eukaryota</taxon>
        <taxon>Fungi</taxon>
        <taxon>Dikarya</taxon>
        <taxon>Ascomycota</taxon>
        <taxon>Pezizomycotina</taxon>
        <taxon>Sordariomycetes</taxon>
        <taxon>Hypocreomycetidae</taxon>
        <taxon>Hypocreales</taxon>
        <taxon>Stachybotryaceae</taxon>
        <taxon>Stachybotrys</taxon>
    </lineage>
</organism>
<sequence length="189" mass="21347">MPLFGSRREPEPVYEPEPVRQPEPRRGFFGSRHEEPAPPPEPVRQPEGRRHGLFGSRRDPSPTGRSSTSSMSSRSSGTYHTTSADPHHNANGTRRSGSLLSRSFGHGNSRNSDMDPSILEARERVMGAESAEREADRALDSARLRVREAREHVKRLEDEAREEARRAKIKQYHAKEVSKRGKNLGRYGE</sequence>
<feature type="compositionally biased region" description="Basic and acidic residues" evidence="2">
    <location>
        <begin position="44"/>
        <end position="60"/>
    </location>
</feature>